<accession>A0ABU9HND9</accession>
<dbReference type="Gene3D" id="4.10.1080.10">
    <property type="entry name" value="TSP type-3 repeat"/>
    <property type="match status" value="1"/>
</dbReference>
<dbReference type="SUPFAM" id="SSF103647">
    <property type="entry name" value="TSP type-3 repeat"/>
    <property type="match status" value="1"/>
</dbReference>
<dbReference type="SUPFAM" id="SSF103088">
    <property type="entry name" value="OmpA-like"/>
    <property type="match status" value="1"/>
</dbReference>
<dbReference type="PANTHER" id="PTHR30329:SF21">
    <property type="entry name" value="LIPOPROTEIN YIAD-RELATED"/>
    <property type="match status" value="1"/>
</dbReference>
<sequence length="723" mass="78755">MKKRIFLSLFALAGFSAANAQSYLGYVHDNYAGVQSALYNPASIVDSRFKTDINLFSFSSALGNDLYGVKVFDAFKSGYDFDLEAKKNFSNANNAYFNTDIMGPSFMFNIAPKHSIAVFTRARAFLNVIDVNGKVINDITKDNSTSFPSASLGSPNAVGNSWGELGLSYAAVLFQKGQHFLKGGITAKYLQGVANYHFQGTNISVAYNDTGSDLTSTYQTTGTAIYGSSQDFASNSDIEIDSKSRGFGLDLGLVYEWRPEYTADRADINDLKEVNKYKLRFGVSVTDIGSVKYEKGIRNLYDLNRPSLSRPTPITVADFDNADNFDQFMKDNFDHAVVNGNVKSYLPTAIHADVDWNIHRKFYLNANADLGVVSKTKLNQNSIANRFSLTPRFESKWFSAFIPVSYMDYSKQALVGFGLRTGVFFVGSGSVLSNVVSKNSKAADLYLGIKIPVYQKKAKDQDGDGILDKDDECPTVAGPVENKGCPWGDQDNDGVLDKDDKCPTVAGPAANNGCPWVDKDKDGVLDKDDKCPDVAGPKENAGCPWGDIDKDGVLDKEDKCPDVAGPKENAGCPWPDTDGDGVLDKVDKCPKVKGTVANNGCPEVTKEVIKKLNDFSKSILFDTSKATIKAESNAKLEEIVKVMNEYSSANFKLEGHTDSTGIAAKNLQLSKDRAAAVKNYLIAKGISAERLSSEGYGITKPIASNKTAEGRAENRRVEIILVK</sequence>
<dbReference type="InterPro" id="IPR036737">
    <property type="entry name" value="OmpA-like_sf"/>
</dbReference>
<dbReference type="InterPro" id="IPR028974">
    <property type="entry name" value="TSP_type-3_rpt"/>
</dbReference>
<evidence type="ECO:0000256" key="6">
    <source>
        <dbReference type="SAM" id="SignalP"/>
    </source>
</evidence>
<dbReference type="InterPro" id="IPR003367">
    <property type="entry name" value="Thrombospondin_3-like_rpt"/>
</dbReference>
<feature type="signal peptide" evidence="6">
    <location>
        <begin position="1"/>
        <end position="20"/>
    </location>
</feature>
<evidence type="ECO:0000256" key="5">
    <source>
        <dbReference type="PROSITE-ProRule" id="PRU00473"/>
    </source>
</evidence>
<dbReference type="CDD" id="cd07185">
    <property type="entry name" value="OmpA_C-like"/>
    <property type="match status" value="1"/>
</dbReference>
<dbReference type="PANTHER" id="PTHR30329">
    <property type="entry name" value="STATOR ELEMENT OF FLAGELLAR MOTOR COMPLEX"/>
    <property type="match status" value="1"/>
</dbReference>
<name>A0ABU9HND9_9FLAO</name>
<feature type="domain" description="OmpA-like" evidence="7">
    <location>
        <begin position="608"/>
        <end position="723"/>
    </location>
</feature>
<evidence type="ECO:0000256" key="1">
    <source>
        <dbReference type="ARBA" id="ARBA00004442"/>
    </source>
</evidence>
<protein>
    <submittedName>
        <fullName evidence="8">DUF5723 family protein</fullName>
    </submittedName>
</protein>
<keyword evidence="2 6" id="KW-0732">Signal</keyword>
<dbReference type="InterPro" id="IPR050330">
    <property type="entry name" value="Bact_OuterMem_StrucFunc"/>
</dbReference>
<comment type="subcellular location">
    <subcellularLocation>
        <location evidence="1">Cell outer membrane</location>
    </subcellularLocation>
</comment>
<proteinExistence type="predicted"/>
<keyword evidence="4" id="KW-0998">Cell outer membrane</keyword>
<dbReference type="Proteomes" id="UP001398556">
    <property type="component" value="Unassembled WGS sequence"/>
</dbReference>
<dbReference type="Pfam" id="PF18990">
    <property type="entry name" value="DUF5723"/>
    <property type="match status" value="1"/>
</dbReference>
<dbReference type="Pfam" id="PF02412">
    <property type="entry name" value="TSP_3"/>
    <property type="match status" value="4"/>
</dbReference>
<dbReference type="InterPro" id="IPR006665">
    <property type="entry name" value="OmpA-like"/>
</dbReference>
<dbReference type="InterPro" id="IPR006664">
    <property type="entry name" value="OMP_bac"/>
</dbReference>
<keyword evidence="9" id="KW-1185">Reference proteome</keyword>
<dbReference type="RefSeq" id="WP_341700879.1">
    <property type="nucleotide sequence ID" value="NZ_JBBYHU010000023.1"/>
</dbReference>
<dbReference type="Pfam" id="PF00691">
    <property type="entry name" value="OmpA"/>
    <property type="match status" value="1"/>
</dbReference>
<dbReference type="EMBL" id="JBBYHU010000023">
    <property type="protein sequence ID" value="MEL1241665.1"/>
    <property type="molecule type" value="Genomic_DNA"/>
</dbReference>
<feature type="chain" id="PRO_5046946144" evidence="6">
    <location>
        <begin position="21"/>
        <end position="723"/>
    </location>
</feature>
<evidence type="ECO:0000256" key="3">
    <source>
        <dbReference type="ARBA" id="ARBA00023136"/>
    </source>
</evidence>
<comment type="caution">
    <text evidence="8">The sequence shown here is derived from an EMBL/GenBank/DDBJ whole genome shotgun (WGS) entry which is preliminary data.</text>
</comment>
<evidence type="ECO:0000313" key="9">
    <source>
        <dbReference type="Proteomes" id="UP001398556"/>
    </source>
</evidence>
<evidence type="ECO:0000256" key="4">
    <source>
        <dbReference type="ARBA" id="ARBA00023237"/>
    </source>
</evidence>
<dbReference type="InterPro" id="IPR043781">
    <property type="entry name" value="DUF5723"/>
</dbReference>
<evidence type="ECO:0000256" key="2">
    <source>
        <dbReference type="ARBA" id="ARBA00022729"/>
    </source>
</evidence>
<evidence type="ECO:0000313" key="8">
    <source>
        <dbReference type="EMBL" id="MEL1241665.1"/>
    </source>
</evidence>
<dbReference type="PROSITE" id="PS51123">
    <property type="entry name" value="OMPA_2"/>
    <property type="match status" value="1"/>
</dbReference>
<keyword evidence="3 5" id="KW-0472">Membrane</keyword>
<evidence type="ECO:0000259" key="7">
    <source>
        <dbReference type="PROSITE" id="PS51123"/>
    </source>
</evidence>
<gene>
    <name evidence="8" type="ORF">AAEO59_11450</name>
</gene>
<dbReference type="Gene3D" id="3.30.1330.60">
    <property type="entry name" value="OmpA-like domain"/>
    <property type="match status" value="1"/>
</dbReference>
<dbReference type="PRINTS" id="PR01021">
    <property type="entry name" value="OMPADOMAIN"/>
</dbReference>
<reference evidence="8 9" key="1">
    <citation type="submission" date="2024-04" db="EMBL/GenBank/DDBJ databases">
        <title>Flavobacterium sp. DGU99 16S ribosomal RNA gene Genome sequencing and assembly.</title>
        <authorList>
            <person name="Park S."/>
        </authorList>
    </citation>
    <scope>NUCLEOTIDE SEQUENCE [LARGE SCALE GENOMIC DNA]</scope>
    <source>
        <strain evidence="8 9">DGU99</strain>
    </source>
</reference>
<organism evidence="8 9">
    <name type="scientific">Flavobacterium flavipallidum</name>
    <dbReference type="NCBI Taxonomy" id="3139140"/>
    <lineage>
        <taxon>Bacteria</taxon>
        <taxon>Pseudomonadati</taxon>
        <taxon>Bacteroidota</taxon>
        <taxon>Flavobacteriia</taxon>
        <taxon>Flavobacteriales</taxon>
        <taxon>Flavobacteriaceae</taxon>
        <taxon>Flavobacterium</taxon>
    </lineage>
</organism>